<gene>
    <name evidence="7" type="ORF">G6F51_011247</name>
</gene>
<protein>
    <recommendedName>
        <fullName evidence="6">C2H2-type domain-containing protein</fullName>
    </recommendedName>
</protein>
<dbReference type="PROSITE" id="PS00028">
    <property type="entry name" value="ZINC_FINGER_C2H2_1"/>
    <property type="match status" value="1"/>
</dbReference>
<keyword evidence="1" id="KW-0479">Metal-binding</keyword>
<evidence type="ECO:0000313" key="7">
    <source>
        <dbReference type="EMBL" id="KAG1535941.1"/>
    </source>
</evidence>
<evidence type="ECO:0000256" key="4">
    <source>
        <dbReference type="PROSITE-ProRule" id="PRU00042"/>
    </source>
</evidence>
<dbReference type="OrthoDB" id="8922241at2759"/>
<dbReference type="SMART" id="SM00355">
    <property type="entry name" value="ZnF_C2H2"/>
    <property type="match status" value="2"/>
</dbReference>
<dbReference type="InterPro" id="IPR036236">
    <property type="entry name" value="Znf_C2H2_sf"/>
</dbReference>
<keyword evidence="2 4" id="KW-0863">Zinc-finger</keyword>
<keyword evidence="3" id="KW-0862">Zinc</keyword>
<dbReference type="AlphaFoldDB" id="A0A9P6Y007"/>
<evidence type="ECO:0000259" key="6">
    <source>
        <dbReference type="PROSITE" id="PS50157"/>
    </source>
</evidence>
<dbReference type="EMBL" id="JAANIT010002610">
    <property type="protein sequence ID" value="KAG1535941.1"/>
    <property type="molecule type" value="Genomic_DNA"/>
</dbReference>
<evidence type="ECO:0000256" key="2">
    <source>
        <dbReference type="ARBA" id="ARBA00022771"/>
    </source>
</evidence>
<name>A0A9P6Y007_RHIOR</name>
<evidence type="ECO:0000256" key="5">
    <source>
        <dbReference type="SAM" id="MobiDB-lite"/>
    </source>
</evidence>
<feature type="region of interest" description="Disordered" evidence="5">
    <location>
        <begin position="280"/>
        <end position="304"/>
    </location>
</feature>
<dbReference type="PANTHER" id="PTHR23235">
    <property type="entry name" value="KRUEPPEL-LIKE TRANSCRIPTION FACTOR"/>
    <property type="match status" value="1"/>
</dbReference>
<evidence type="ECO:0000313" key="8">
    <source>
        <dbReference type="Proteomes" id="UP000717996"/>
    </source>
</evidence>
<sequence length="304" mass="34797">MSDENVFEILMGQLMQMPETDVYSDDYTGAFLPLTDGFQMYKEDEMYQGFTEMLPALIQDAPFQTGAESLKLNSSFSSSTSNSSVLTEPSSYDPTLSWTTSPTYPYFEPLNSQPNLSSILPHFESLTISQAPYAENKYMTRPHQQRTKVHDVKNRAGHTLVSPSVPHPDTVKNKPKQSLKRPFRLTSDNADDTQKKKKSRNQTVEKTERRYPCSICGRSFKRPQEQARHQVCHTGERSFLCDFPGCQSKGFSRKDALTRHRKCHTALRCNVKKEEQKVRKLVKSGTPCRKEQSPPKKPIRFGHY</sequence>
<dbReference type="InterPro" id="IPR013087">
    <property type="entry name" value="Znf_C2H2_type"/>
</dbReference>
<feature type="compositionally biased region" description="Basic residues" evidence="5">
    <location>
        <begin position="173"/>
        <end position="183"/>
    </location>
</feature>
<dbReference type="Gene3D" id="3.30.160.60">
    <property type="entry name" value="Classic Zinc Finger"/>
    <property type="match status" value="2"/>
</dbReference>
<evidence type="ECO:0000256" key="1">
    <source>
        <dbReference type="ARBA" id="ARBA00022723"/>
    </source>
</evidence>
<organism evidence="7 8">
    <name type="scientific">Rhizopus oryzae</name>
    <name type="common">Mucormycosis agent</name>
    <name type="synonym">Rhizopus arrhizus var. delemar</name>
    <dbReference type="NCBI Taxonomy" id="64495"/>
    <lineage>
        <taxon>Eukaryota</taxon>
        <taxon>Fungi</taxon>
        <taxon>Fungi incertae sedis</taxon>
        <taxon>Mucoromycota</taxon>
        <taxon>Mucoromycotina</taxon>
        <taxon>Mucoromycetes</taxon>
        <taxon>Mucorales</taxon>
        <taxon>Mucorineae</taxon>
        <taxon>Rhizopodaceae</taxon>
        <taxon>Rhizopus</taxon>
    </lineage>
</organism>
<proteinExistence type="predicted"/>
<dbReference type="GO" id="GO:0000978">
    <property type="term" value="F:RNA polymerase II cis-regulatory region sequence-specific DNA binding"/>
    <property type="evidence" value="ECO:0007669"/>
    <property type="project" value="TreeGrafter"/>
</dbReference>
<dbReference type="PROSITE" id="PS50157">
    <property type="entry name" value="ZINC_FINGER_C2H2_2"/>
    <property type="match status" value="1"/>
</dbReference>
<dbReference type="GO" id="GO:0008270">
    <property type="term" value="F:zinc ion binding"/>
    <property type="evidence" value="ECO:0007669"/>
    <property type="project" value="UniProtKB-KW"/>
</dbReference>
<comment type="caution">
    <text evidence="7">The sequence shown here is derived from an EMBL/GenBank/DDBJ whole genome shotgun (WGS) entry which is preliminary data.</text>
</comment>
<dbReference type="GO" id="GO:0000981">
    <property type="term" value="F:DNA-binding transcription factor activity, RNA polymerase II-specific"/>
    <property type="evidence" value="ECO:0007669"/>
    <property type="project" value="TreeGrafter"/>
</dbReference>
<dbReference type="SUPFAM" id="SSF57667">
    <property type="entry name" value="beta-beta-alpha zinc fingers"/>
    <property type="match status" value="1"/>
</dbReference>
<reference evidence="7" key="1">
    <citation type="journal article" date="2020" name="Microb. Genom.">
        <title>Genetic diversity of clinical and environmental Mucorales isolates obtained from an investigation of mucormycosis cases among solid organ transplant recipients.</title>
        <authorList>
            <person name="Nguyen M.H."/>
            <person name="Kaul D."/>
            <person name="Muto C."/>
            <person name="Cheng S.J."/>
            <person name="Richter R.A."/>
            <person name="Bruno V.M."/>
            <person name="Liu G."/>
            <person name="Beyhan S."/>
            <person name="Sundermann A.J."/>
            <person name="Mounaud S."/>
            <person name="Pasculle A.W."/>
            <person name="Nierman W.C."/>
            <person name="Driscoll E."/>
            <person name="Cumbie R."/>
            <person name="Clancy C.J."/>
            <person name="Dupont C.L."/>
        </authorList>
    </citation>
    <scope>NUCLEOTIDE SEQUENCE</scope>
    <source>
        <strain evidence="7">GL16</strain>
    </source>
</reference>
<evidence type="ECO:0000256" key="3">
    <source>
        <dbReference type="ARBA" id="ARBA00022833"/>
    </source>
</evidence>
<dbReference type="Proteomes" id="UP000717996">
    <property type="component" value="Unassembled WGS sequence"/>
</dbReference>
<accession>A0A9P6Y007</accession>
<feature type="domain" description="C2H2-type" evidence="6">
    <location>
        <begin position="211"/>
        <end position="238"/>
    </location>
</feature>
<feature type="region of interest" description="Disordered" evidence="5">
    <location>
        <begin position="158"/>
        <end position="208"/>
    </location>
</feature>
<dbReference type="PANTHER" id="PTHR23235:SF120">
    <property type="entry name" value="KRUPPEL-LIKE FACTOR 15"/>
    <property type="match status" value="1"/>
</dbReference>